<dbReference type="EMBL" id="JAGPXD010000001">
    <property type="protein sequence ID" value="KAH7375374.1"/>
    <property type="molecule type" value="Genomic_DNA"/>
</dbReference>
<name>A0A8K0TS53_9PEZI</name>
<feature type="compositionally biased region" description="Acidic residues" evidence="1">
    <location>
        <begin position="326"/>
        <end position="350"/>
    </location>
</feature>
<evidence type="ECO:0000256" key="1">
    <source>
        <dbReference type="SAM" id="MobiDB-lite"/>
    </source>
</evidence>
<comment type="caution">
    <text evidence="2">The sequence shown here is derived from an EMBL/GenBank/DDBJ whole genome shotgun (WGS) entry which is preliminary data.</text>
</comment>
<feature type="compositionally biased region" description="Polar residues" evidence="1">
    <location>
        <begin position="88"/>
        <end position="108"/>
    </location>
</feature>
<dbReference type="Proteomes" id="UP000813385">
    <property type="component" value="Unassembled WGS sequence"/>
</dbReference>
<feature type="compositionally biased region" description="Basic residues" evidence="1">
    <location>
        <begin position="207"/>
        <end position="216"/>
    </location>
</feature>
<feature type="region of interest" description="Disordered" evidence="1">
    <location>
        <begin position="42"/>
        <end position="146"/>
    </location>
</feature>
<feature type="region of interest" description="Disordered" evidence="1">
    <location>
        <begin position="181"/>
        <end position="390"/>
    </location>
</feature>
<feature type="compositionally biased region" description="Acidic residues" evidence="1">
    <location>
        <begin position="260"/>
        <end position="278"/>
    </location>
</feature>
<feature type="compositionally biased region" description="Acidic residues" evidence="1">
    <location>
        <begin position="118"/>
        <end position="131"/>
    </location>
</feature>
<feature type="compositionally biased region" description="Polar residues" evidence="1">
    <location>
        <begin position="233"/>
        <end position="250"/>
    </location>
</feature>
<feature type="compositionally biased region" description="Low complexity" evidence="1">
    <location>
        <begin position="132"/>
        <end position="143"/>
    </location>
</feature>
<dbReference type="AlphaFoldDB" id="A0A8K0TS53"/>
<reference evidence="2" key="1">
    <citation type="journal article" date="2021" name="Nat. Commun.">
        <title>Genetic determinants of endophytism in the Arabidopsis root mycobiome.</title>
        <authorList>
            <person name="Mesny F."/>
            <person name="Miyauchi S."/>
            <person name="Thiergart T."/>
            <person name="Pickel B."/>
            <person name="Atanasova L."/>
            <person name="Karlsson M."/>
            <person name="Huettel B."/>
            <person name="Barry K.W."/>
            <person name="Haridas S."/>
            <person name="Chen C."/>
            <person name="Bauer D."/>
            <person name="Andreopoulos W."/>
            <person name="Pangilinan J."/>
            <person name="LaButti K."/>
            <person name="Riley R."/>
            <person name="Lipzen A."/>
            <person name="Clum A."/>
            <person name="Drula E."/>
            <person name="Henrissat B."/>
            <person name="Kohler A."/>
            <person name="Grigoriev I.V."/>
            <person name="Martin F.M."/>
            <person name="Hacquard S."/>
        </authorList>
    </citation>
    <scope>NUCLEOTIDE SEQUENCE</scope>
    <source>
        <strain evidence="2">MPI-CAGE-AT-0016</strain>
    </source>
</reference>
<evidence type="ECO:0000313" key="3">
    <source>
        <dbReference type="Proteomes" id="UP000813385"/>
    </source>
</evidence>
<organism evidence="2 3">
    <name type="scientific">Plectosphaerella cucumerina</name>
    <dbReference type="NCBI Taxonomy" id="40658"/>
    <lineage>
        <taxon>Eukaryota</taxon>
        <taxon>Fungi</taxon>
        <taxon>Dikarya</taxon>
        <taxon>Ascomycota</taxon>
        <taxon>Pezizomycotina</taxon>
        <taxon>Sordariomycetes</taxon>
        <taxon>Hypocreomycetidae</taxon>
        <taxon>Glomerellales</taxon>
        <taxon>Plectosphaerellaceae</taxon>
        <taxon>Plectosphaerella</taxon>
    </lineage>
</organism>
<feature type="region of interest" description="Disordered" evidence="1">
    <location>
        <begin position="495"/>
        <end position="634"/>
    </location>
</feature>
<feature type="region of interest" description="Disordered" evidence="1">
    <location>
        <begin position="1"/>
        <end position="24"/>
    </location>
</feature>
<feature type="compositionally biased region" description="Low complexity" evidence="1">
    <location>
        <begin position="511"/>
        <end position="524"/>
    </location>
</feature>
<feature type="compositionally biased region" description="Acidic residues" evidence="1">
    <location>
        <begin position="624"/>
        <end position="634"/>
    </location>
</feature>
<proteinExistence type="predicted"/>
<feature type="compositionally biased region" description="Low complexity" evidence="1">
    <location>
        <begin position="379"/>
        <end position="390"/>
    </location>
</feature>
<gene>
    <name evidence="2" type="ORF">B0T11DRAFT_323403</name>
</gene>
<dbReference type="OrthoDB" id="10680619at2759"/>
<protein>
    <submittedName>
        <fullName evidence="2">Uncharacterized protein</fullName>
    </submittedName>
</protein>
<keyword evidence="3" id="KW-1185">Reference proteome</keyword>
<evidence type="ECO:0000313" key="2">
    <source>
        <dbReference type="EMBL" id="KAH7375374.1"/>
    </source>
</evidence>
<sequence length="634" mass="67164">MSYDNPLAHLFEPPAPDALFSTDRTNRPHVQRVLFPNARRTNLLDSPSIPRPVPLEQRRRSETSNRIIVFRDMADDGDSAASSAGDENTASSADNNEVASSDDNNMASPNDEGAVPSADDDSTDPSVDDVDAASSTSDDGASALPRRLADISLGDLREYPSPPSDEFYEFIHPLSPIQGHHGYTGTMEPGTLSRPIDFMDWGNTHTPSRHPSARRVRFNDEDGHSANGHETNESSPMTEAQTETELSQMESAVIPPIDTELTESESSDEESMASDDSESYGLPSIGPRPSLDGSPASAAFLTRRDIEDLYNTGRRRVSHPCIPQEDYAEDDAEPTEDNIEDAGGETDDDATIVADDFVAGSQSPTPPAPFTRRSAAAGTAPSTNSAPMPPMAATASYVPVGSNTMRSENLVLFADYAAARSSYNVRANAAAAAGGDTNGNDSFAPAPAAPGRYYGRGFLEPIPWALRPWGYTSAAPAPAQAPAYITAFFRPSPSSSAAAAHQPPAAPDVGPPQFGGIPGPIRGRSNLSVPGDPFLNAGTAADSGRLPPSSQPARGKSKRSYDEMAGTTTMAGRDAARKRELARGAGFVFRGGSSRPIAAIGQRRRQGQSGSSYGARKMTKVDAEGDEEMEDADE</sequence>
<accession>A0A8K0TS53</accession>